<dbReference type="Proteomes" id="UP001148662">
    <property type="component" value="Unassembled WGS sequence"/>
</dbReference>
<organism evidence="1 2">
    <name type="scientific">Phlebia brevispora</name>
    <dbReference type="NCBI Taxonomy" id="194682"/>
    <lineage>
        <taxon>Eukaryota</taxon>
        <taxon>Fungi</taxon>
        <taxon>Dikarya</taxon>
        <taxon>Basidiomycota</taxon>
        <taxon>Agaricomycotina</taxon>
        <taxon>Agaricomycetes</taxon>
        <taxon>Polyporales</taxon>
        <taxon>Meruliaceae</taxon>
        <taxon>Phlebia</taxon>
    </lineage>
</organism>
<gene>
    <name evidence="1" type="ORF">NM688_g4864</name>
</gene>
<name>A0ACC1T1V4_9APHY</name>
<dbReference type="EMBL" id="JANHOG010000846">
    <property type="protein sequence ID" value="KAJ3551172.1"/>
    <property type="molecule type" value="Genomic_DNA"/>
</dbReference>
<keyword evidence="2" id="KW-1185">Reference proteome</keyword>
<protein>
    <submittedName>
        <fullName evidence="1">Uncharacterized protein</fullName>
    </submittedName>
</protein>
<comment type="caution">
    <text evidence="1">The sequence shown here is derived from an EMBL/GenBank/DDBJ whole genome shotgun (WGS) entry which is preliminary data.</text>
</comment>
<evidence type="ECO:0000313" key="2">
    <source>
        <dbReference type="Proteomes" id="UP001148662"/>
    </source>
</evidence>
<sequence length="354" mass="41954">MELIDGILTNCHRQHGQLDAEGSEAPHRMRMLKSRTTTYGRLKEHELWWRDHQPWLKERGYQLRPRYHPDWKPSWEVENVDRFRSEDAISTLYGNLLDATRVSDGTVVMLKRISDETHPYELEVLDVPEKSHLHVLVMPLLRPFNDPHFETAGEAVDYFQQVFEGMQFIHQCHVAHRDCMDFNIMMDPAPMYPNLYHPQHTLLTRDRKHLAKHYSRTRRPTKYYFIDFGLSGIYNPADGPTIDRPTPHDVYPTDIYYIGNMICETFLQKCTGLEFMKPLVDDMVQDDPKKRLKIDEVLRRFAEIRRPLLWWRLRAHLVEPGESGIRKAYRATKHVFRTIRYIVTLHSAIPNAPK</sequence>
<reference evidence="1" key="1">
    <citation type="submission" date="2022-07" db="EMBL/GenBank/DDBJ databases">
        <title>Genome Sequence of Phlebia brevispora.</title>
        <authorList>
            <person name="Buettner E."/>
        </authorList>
    </citation>
    <scope>NUCLEOTIDE SEQUENCE</scope>
    <source>
        <strain evidence="1">MPL23</strain>
    </source>
</reference>
<accession>A0ACC1T1V4</accession>
<proteinExistence type="predicted"/>
<evidence type="ECO:0000313" key="1">
    <source>
        <dbReference type="EMBL" id="KAJ3551172.1"/>
    </source>
</evidence>